<evidence type="ECO:0000256" key="8">
    <source>
        <dbReference type="ARBA" id="ARBA00048988"/>
    </source>
</evidence>
<keyword evidence="4 9" id="KW-0067">ATP-binding</keyword>
<dbReference type="EC" id="5.6.2.4" evidence="7"/>
<protein>
    <recommendedName>
        <fullName evidence="7">DNA 3'-5' helicase</fullName>
        <ecNumber evidence="7">5.6.2.4</ecNumber>
    </recommendedName>
</protein>
<dbReference type="Pfam" id="PF13361">
    <property type="entry name" value="UvrD_C"/>
    <property type="match status" value="1"/>
</dbReference>
<evidence type="ECO:0000256" key="6">
    <source>
        <dbReference type="ARBA" id="ARBA00034617"/>
    </source>
</evidence>
<dbReference type="EMBL" id="CP059693">
    <property type="protein sequence ID" value="WDE09840.1"/>
    <property type="molecule type" value="Genomic_DNA"/>
</dbReference>
<evidence type="ECO:0000256" key="2">
    <source>
        <dbReference type="ARBA" id="ARBA00022801"/>
    </source>
</evidence>
<dbReference type="Pfam" id="PF00580">
    <property type="entry name" value="UvrD-helicase"/>
    <property type="match status" value="2"/>
</dbReference>
<evidence type="ECO:0000256" key="7">
    <source>
        <dbReference type="ARBA" id="ARBA00034808"/>
    </source>
</evidence>
<sequence length="955" mass="108136">MKLNLSIKPHWLINLLTRHQECLHLDEQRLSDSRSGSAQEYPWQEMPCLPQIDRGFIFAALIWQHQGKVYRFSWLPEKKAEQMLVQASQAWCRIHGQQLIAAANACYRLLHPGNEKRYLRQQTWLNIKSHAQSALKSWPDILPATGLTSGQQQAFKRLQYLAKWSEKDLQQYRQDFIRHQQNHFADFFHQVEANPLTQQQQVACITDEHNNLVLAGAGTGKTSVMVGRTGYLLRSRQADAGEILLLAFGNKAAKEMDERLKQRLGRDDIKASTFHALGQTIITKVEGKAPDLTPLARDENAKQQWLEQQLNQRLTGAAPDSDYPDLVLAYLERYRYPRRTTFDFTTLAQHIAYLKDNRIKSLSGDKVHSYGELLIADYLFKTGISYHYRQPYTPPNKHRDTPAPALKTADFRPYKPAFYLPEYDIVIEFRHINPDGKTPDFIDGKNYQEEISAQRQFHKNNNSGLIELDQTLLSSGQLPRALEQQLKKYALASTPVSNQALLDKFSDNGALEKLGQLLSKMLTLYKAGNFNKNSLGKHIKAFFANKPEGLLHGGADQVDLTLQLLAPLYQAYQAMLARQEQIDFDDMITKATAYIQSGQFTSPWSYIMVDEFQDISAPRAKLVKALRDAVSRASLFCVGDDWQAIYRFAGSDVSLTRHFAAYFGQTSITTLDKTFRFNNSICDVASRFISQNPAQLTKKLTTFNRVKTPAVTLIKLSLTGLPGSENNKSQNSTILTPVNDILKDISMTRTKLAREKSCSVLLLARYHHLLPDNSALKQLTQQFPALAIKAMSIHASKGMEADIVLVLGLDQGKQGFPAEKGEPLLIDALLPLEENNRQSPAHAEERRLFYVALTRAKDHVYLLTDRQKPSAFVRELITAQYPINREDPDKHVLSTTTAEDVEQDSTPSPRTNCPVCKTGVLTARAGRYGNFYSCSHYPYCEHTEKAANNDCQAVL</sequence>
<evidence type="ECO:0000256" key="1">
    <source>
        <dbReference type="ARBA" id="ARBA00022741"/>
    </source>
</evidence>
<dbReference type="PANTHER" id="PTHR11070:SF63">
    <property type="entry name" value="DNA HELICASE IV"/>
    <property type="match status" value="1"/>
</dbReference>
<dbReference type="InterPro" id="IPR014017">
    <property type="entry name" value="DNA_helicase_UvrD-like_C"/>
</dbReference>
<dbReference type="PANTHER" id="PTHR11070">
    <property type="entry name" value="UVRD / RECB / PCRA DNA HELICASE FAMILY MEMBER"/>
    <property type="match status" value="1"/>
</dbReference>
<keyword evidence="5" id="KW-0413">Isomerase</keyword>
<keyword evidence="2 9" id="KW-0378">Hydrolase</keyword>
<keyword evidence="12" id="KW-1185">Reference proteome</keyword>
<dbReference type="Proteomes" id="UP001215231">
    <property type="component" value="Chromosome"/>
</dbReference>
<dbReference type="PROSITE" id="PS51198">
    <property type="entry name" value="UVRD_HELICASE_ATP_BIND"/>
    <property type="match status" value="1"/>
</dbReference>
<reference evidence="11 12" key="1">
    <citation type="journal article" date="2022" name="Mar. Drugs">
        <title>Bioassay-Guided Fractionation Leads to the Detection of Cholic Acid Generated by the Rare Thalassomonas sp.</title>
        <authorList>
            <person name="Pheiffer F."/>
            <person name="Schneider Y.K."/>
            <person name="Hansen E.H."/>
            <person name="Andersen J.H."/>
            <person name="Isaksson J."/>
            <person name="Busche T."/>
            <person name="R C."/>
            <person name="Kalinowski J."/>
            <person name="Zyl L.V."/>
            <person name="Trindade M."/>
        </authorList>
    </citation>
    <scope>NUCLEOTIDE SEQUENCE [LARGE SCALE GENOMIC DNA]</scope>
    <source>
        <strain evidence="11 12">A5K-61T</strain>
    </source>
</reference>
<evidence type="ECO:0000313" key="11">
    <source>
        <dbReference type="EMBL" id="WDE09840.1"/>
    </source>
</evidence>
<evidence type="ECO:0000256" key="5">
    <source>
        <dbReference type="ARBA" id="ARBA00023235"/>
    </source>
</evidence>
<evidence type="ECO:0000256" key="4">
    <source>
        <dbReference type="ARBA" id="ARBA00022840"/>
    </source>
</evidence>
<dbReference type="InterPro" id="IPR013498">
    <property type="entry name" value="Topo_IA_Znf"/>
</dbReference>
<dbReference type="Gene3D" id="3.30.65.10">
    <property type="entry name" value="Bacterial Topoisomerase I, domain 1"/>
    <property type="match status" value="1"/>
</dbReference>
<feature type="domain" description="UvrD-like helicase ATP-binding" evidence="10">
    <location>
        <begin position="194"/>
        <end position="678"/>
    </location>
</feature>
<accession>A0ABY7V9B1</accession>
<name>A0ABY7V9B1_9GAMM</name>
<organism evidence="11 12">
    <name type="scientific">Thalassomonas haliotis</name>
    <dbReference type="NCBI Taxonomy" id="485448"/>
    <lineage>
        <taxon>Bacteria</taxon>
        <taxon>Pseudomonadati</taxon>
        <taxon>Pseudomonadota</taxon>
        <taxon>Gammaproteobacteria</taxon>
        <taxon>Alteromonadales</taxon>
        <taxon>Colwelliaceae</taxon>
        <taxon>Thalassomonas</taxon>
    </lineage>
</organism>
<dbReference type="InterPro" id="IPR027417">
    <property type="entry name" value="P-loop_NTPase"/>
</dbReference>
<dbReference type="SUPFAM" id="SSF57783">
    <property type="entry name" value="Zinc beta-ribbon"/>
    <property type="match status" value="1"/>
</dbReference>
<evidence type="ECO:0000313" key="12">
    <source>
        <dbReference type="Proteomes" id="UP001215231"/>
    </source>
</evidence>
<dbReference type="Pfam" id="PF01396">
    <property type="entry name" value="Zn_ribbon_Top1"/>
    <property type="match status" value="1"/>
</dbReference>
<dbReference type="InterPro" id="IPR000212">
    <property type="entry name" value="DNA_helicase_UvrD/REP"/>
</dbReference>
<keyword evidence="1 9" id="KW-0547">Nucleotide-binding</keyword>
<comment type="catalytic activity">
    <reaction evidence="8">
        <text>ATP + H2O = ADP + phosphate + H(+)</text>
        <dbReference type="Rhea" id="RHEA:13065"/>
        <dbReference type="ChEBI" id="CHEBI:15377"/>
        <dbReference type="ChEBI" id="CHEBI:15378"/>
        <dbReference type="ChEBI" id="CHEBI:30616"/>
        <dbReference type="ChEBI" id="CHEBI:43474"/>
        <dbReference type="ChEBI" id="CHEBI:456216"/>
        <dbReference type="EC" id="5.6.2.4"/>
    </reaction>
</comment>
<evidence type="ECO:0000259" key="10">
    <source>
        <dbReference type="PROSITE" id="PS51198"/>
    </source>
</evidence>
<dbReference type="Gene3D" id="3.40.50.300">
    <property type="entry name" value="P-loop containing nucleotide triphosphate hydrolases"/>
    <property type="match status" value="3"/>
</dbReference>
<gene>
    <name evidence="11" type="ORF">H3N35_16110</name>
</gene>
<evidence type="ECO:0000256" key="9">
    <source>
        <dbReference type="PROSITE-ProRule" id="PRU00560"/>
    </source>
</evidence>
<keyword evidence="3 9" id="KW-0347">Helicase</keyword>
<comment type="catalytic activity">
    <reaction evidence="6">
        <text>Couples ATP hydrolysis with the unwinding of duplex DNA by translocating in the 3'-5' direction.</text>
        <dbReference type="EC" id="5.6.2.4"/>
    </reaction>
</comment>
<proteinExistence type="predicted"/>
<dbReference type="RefSeq" id="WP_274049838.1">
    <property type="nucleotide sequence ID" value="NZ_CP059693.1"/>
</dbReference>
<dbReference type="SUPFAM" id="SSF52540">
    <property type="entry name" value="P-loop containing nucleoside triphosphate hydrolases"/>
    <property type="match status" value="1"/>
</dbReference>
<evidence type="ECO:0000256" key="3">
    <source>
        <dbReference type="ARBA" id="ARBA00022806"/>
    </source>
</evidence>
<feature type="binding site" evidence="9">
    <location>
        <begin position="215"/>
        <end position="222"/>
    </location>
    <ligand>
        <name>ATP</name>
        <dbReference type="ChEBI" id="CHEBI:30616"/>
    </ligand>
</feature>
<dbReference type="InterPro" id="IPR014016">
    <property type="entry name" value="UvrD-like_ATP-bd"/>
</dbReference>